<feature type="region of interest" description="Disordered" evidence="1">
    <location>
        <begin position="1"/>
        <end position="74"/>
    </location>
</feature>
<evidence type="ECO:0000256" key="1">
    <source>
        <dbReference type="SAM" id="MobiDB-lite"/>
    </source>
</evidence>
<dbReference type="Proteomes" id="UP000662637">
    <property type="component" value="Unassembled WGS sequence"/>
</dbReference>
<dbReference type="AlphaFoldDB" id="A0A5E4AYC2"/>
<accession>A0A5E4AYC2</accession>
<organism evidence="3 4">
    <name type="scientific">Marmota monax</name>
    <name type="common">Woodchuck</name>
    <dbReference type="NCBI Taxonomy" id="9995"/>
    <lineage>
        <taxon>Eukaryota</taxon>
        <taxon>Metazoa</taxon>
        <taxon>Chordata</taxon>
        <taxon>Craniata</taxon>
        <taxon>Vertebrata</taxon>
        <taxon>Euteleostomi</taxon>
        <taxon>Mammalia</taxon>
        <taxon>Eutheria</taxon>
        <taxon>Euarchontoglires</taxon>
        <taxon>Glires</taxon>
        <taxon>Rodentia</taxon>
        <taxon>Sciuromorpha</taxon>
        <taxon>Sciuridae</taxon>
        <taxon>Xerinae</taxon>
        <taxon>Marmotini</taxon>
        <taxon>Marmota</taxon>
    </lineage>
</organism>
<evidence type="ECO:0000313" key="3">
    <source>
        <dbReference type="EMBL" id="VTJ61830.1"/>
    </source>
</evidence>
<keyword evidence="4" id="KW-1185">Reference proteome</keyword>
<dbReference type="EMBL" id="WJEC01006531">
    <property type="protein sequence ID" value="KAF7472247.1"/>
    <property type="molecule type" value="Genomic_DNA"/>
</dbReference>
<dbReference type="EMBL" id="CABDUW010000183">
    <property type="protein sequence ID" value="VTJ61830.1"/>
    <property type="molecule type" value="Genomic_DNA"/>
</dbReference>
<feature type="compositionally biased region" description="Basic and acidic residues" evidence="1">
    <location>
        <begin position="45"/>
        <end position="57"/>
    </location>
</feature>
<name>A0A5E4AYC2_MARMO</name>
<gene>
    <name evidence="2" type="ORF">GHT09_016734</name>
    <name evidence="3" type="ORF">MONAX_5E047373</name>
</gene>
<dbReference type="Proteomes" id="UP000335636">
    <property type="component" value="Unassembled WGS sequence"/>
</dbReference>
<proteinExistence type="predicted"/>
<reference evidence="3 4" key="1">
    <citation type="submission" date="2019-04" db="EMBL/GenBank/DDBJ databases">
        <authorList>
            <person name="Alioto T."/>
            <person name="Alioto T."/>
        </authorList>
    </citation>
    <scope>NUCLEOTIDE SEQUENCE [LARGE SCALE GENOMIC DNA]</scope>
</reference>
<protein>
    <submittedName>
        <fullName evidence="3">Uncharacterized protein</fullName>
    </submittedName>
</protein>
<evidence type="ECO:0000313" key="2">
    <source>
        <dbReference type="EMBL" id="KAF7472247.1"/>
    </source>
</evidence>
<evidence type="ECO:0000313" key="4">
    <source>
        <dbReference type="Proteomes" id="UP000335636"/>
    </source>
</evidence>
<reference evidence="2" key="2">
    <citation type="submission" date="2020-08" db="EMBL/GenBank/DDBJ databases">
        <authorList>
            <person name="Shumante A."/>
            <person name="Zimin A.V."/>
            <person name="Puiu D."/>
            <person name="Salzberg S.L."/>
        </authorList>
    </citation>
    <scope>NUCLEOTIDE SEQUENCE</scope>
    <source>
        <strain evidence="2">WC2-LM</strain>
        <tissue evidence="2">Liver</tissue>
    </source>
</reference>
<feature type="compositionally biased region" description="Basic and acidic residues" evidence="1">
    <location>
        <begin position="19"/>
        <end position="29"/>
    </location>
</feature>
<sequence length="74" mass="7960">MHRLAQTPPTPPSRGTSLTDDHELHDSAKRGRAAPGSPGPPRQPARTDADPEKDPETPVKVGLPALRMRFPAYG</sequence>